<organism evidence="4 5">
    <name type="scientific">Diplocloster modestus</name>
    <dbReference type="NCBI Taxonomy" id="2850322"/>
    <lineage>
        <taxon>Bacteria</taxon>
        <taxon>Bacillati</taxon>
        <taxon>Bacillota</taxon>
        <taxon>Clostridia</taxon>
        <taxon>Lachnospirales</taxon>
        <taxon>Lachnospiraceae</taxon>
        <taxon>Diplocloster</taxon>
    </lineage>
</organism>
<keyword evidence="2" id="KW-0238">DNA-binding</keyword>
<comment type="caution">
    <text evidence="4">The sequence shown here is derived from an EMBL/GenBank/DDBJ whole genome shotgun (WGS) entry which is preliminary data.</text>
</comment>
<dbReference type="PROSITE" id="PS00894">
    <property type="entry name" value="HTH_DEOR_1"/>
    <property type="match status" value="1"/>
</dbReference>
<keyword evidence="5" id="KW-1185">Reference proteome</keyword>
<dbReference type="Pfam" id="PF12116">
    <property type="entry name" value="SpoIIID"/>
    <property type="match status" value="1"/>
</dbReference>
<evidence type="ECO:0000256" key="1">
    <source>
        <dbReference type="ARBA" id="ARBA00023015"/>
    </source>
</evidence>
<evidence type="ECO:0000256" key="3">
    <source>
        <dbReference type="ARBA" id="ARBA00023163"/>
    </source>
</evidence>
<gene>
    <name evidence="4" type="primary">spoIIID</name>
    <name evidence="4" type="ORF">KTH90_17905</name>
</gene>
<dbReference type="EMBL" id="JAHQCX010000014">
    <property type="protein sequence ID" value="MBU9727886.1"/>
    <property type="molecule type" value="Genomic_DNA"/>
</dbReference>
<protein>
    <submittedName>
        <fullName evidence="4">Sporulation transcriptional regulator SpoIIID</fullName>
    </submittedName>
</protein>
<dbReference type="InterPro" id="IPR014208">
    <property type="entry name" value="Spore_III_D"/>
</dbReference>
<dbReference type="NCBIfam" id="TIGR02844">
    <property type="entry name" value="spore_III_D"/>
    <property type="match status" value="1"/>
</dbReference>
<reference evidence="4 5" key="1">
    <citation type="submission" date="2021-06" db="EMBL/GenBank/DDBJ databases">
        <title>Description of novel taxa of the family Lachnospiraceae.</title>
        <authorList>
            <person name="Chaplin A.V."/>
            <person name="Sokolova S.R."/>
            <person name="Pikina A.P."/>
            <person name="Korzhanova M."/>
            <person name="Belova V."/>
            <person name="Korostin D."/>
            <person name="Efimov B.A."/>
        </authorList>
    </citation>
    <scope>NUCLEOTIDE SEQUENCE [LARGE SCALE GENOMIC DNA]</scope>
    <source>
        <strain evidence="4 5">ASD4241</strain>
    </source>
</reference>
<evidence type="ECO:0000313" key="4">
    <source>
        <dbReference type="EMBL" id="MBU9727886.1"/>
    </source>
</evidence>
<proteinExistence type="predicted"/>
<dbReference type="Proteomes" id="UP001314681">
    <property type="component" value="Unassembled WGS sequence"/>
</dbReference>
<keyword evidence="3" id="KW-0804">Transcription</keyword>
<keyword evidence="1" id="KW-0805">Transcription regulation</keyword>
<evidence type="ECO:0000313" key="5">
    <source>
        <dbReference type="Proteomes" id="UP001314681"/>
    </source>
</evidence>
<evidence type="ECO:0000256" key="2">
    <source>
        <dbReference type="ARBA" id="ARBA00023125"/>
    </source>
</evidence>
<dbReference type="InterPro" id="IPR018356">
    <property type="entry name" value="Tscrpt_reg_HTH_DeoR_CS"/>
</dbReference>
<dbReference type="RefSeq" id="WP_158353442.1">
    <property type="nucleotide sequence ID" value="NZ_JAHQCX010000014.1"/>
</dbReference>
<accession>A0ABS6KBK8</accession>
<sequence>MKGYIEERAIDIANYIIDYNATVRQTAKKFGISKSTVHKDVTDRLLQINPTLARQARKVLDVNKSERHIRGGLATREKYLHQHESEGVQE</sequence>
<name>A0ABS6KBK8_9FIRM</name>